<feature type="domain" description="EF-hand" evidence="13">
    <location>
        <begin position="154"/>
        <end position="189"/>
    </location>
</feature>
<dbReference type="GO" id="GO:0005509">
    <property type="term" value="F:calcium ion binding"/>
    <property type="evidence" value="ECO:0007669"/>
    <property type="project" value="InterPro"/>
</dbReference>
<evidence type="ECO:0000313" key="15">
    <source>
        <dbReference type="Proteomes" id="UP000440578"/>
    </source>
</evidence>
<sequence length="315" mass="36053">MMKFTVVAWLSMASFVIVAGNEHGGRVKEKKLSDEDHFEGDEHNVDYDHDAFLGDEASEFGNLTPEESKERLAAIVDKIDTNGDGEITEQELIDWIKKAQSKYLEEEVQRQWEAQAPAASQDKDHISWEDYQQTTYGFIGEAEEDGAEAADYKKMIDRDRRRWDAADQDKDGKLTRHEFSTFLHPEEAEHMKDVVVKETIEDIDADGDGKISVDEYIGDMYDESEGDEPEWVQHERETFKSIRDANGDGYLDFDEVKAWIMPDDYDHSVSESQHLIHEADVNRDGVLSKEEILDKYDLFVGSQATDFGAALHDEL</sequence>
<dbReference type="GO" id="GO:0015031">
    <property type="term" value="P:protein transport"/>
    <property type="evidence" value="ECO:0007669"/>
    <property type="project" value="UniProtKB-ARBA"/>
</dbReference>
<dbReference type="PANTHER" id="PTHR10827">
    <property type="entry name" value="RETICULOCALBIN"/>
    <property type="match status" value="1"/>
</dbReference>
<evidence type="ECO:0000256" key="2">
    <source>
        <dbReference type="ARBA" id="ARBA00022723"/>
    </source>
</evidence>
<reference evidence="14 15" key="1">
    <citation type="submission" date="2019-07" db="EMBL/GenBank/DDBJ databases">
        <title>Draft genome assembly of a fouling barnacle, Amphibalanus amphitrite (Darwin, 1854): The first reference genome for Thecostraca.</title>
        <authorList>
            <person name="Kim W."/>
        </authorList>
    </citation>
    <scope>NUCLEOTIDE SEQUENCE [LARGE SCALE GENOMIC DNA]</scope>
    <source>
        <strain evidence="14">SNU_AA5</strain>
        <tissue evidence="14">Soma without cirri and trophi</tissue>
    </source>
</reference>
<feature type="domain" description="EF-hand" evidence="13">
    <location>
        <begin position="244"/>
        <end position="266"/>
    </location>
</feature>
<keyword evidence="3 12" id="KW-0732">Signal</keyword>
<evidence type="ECO:0000256" key="4">
    <source>
        <dbReference type="ARBA" id="ARBA00022737"/>
    </source>
</evidence>
<keyword evidence="2" id="KW-0479">Metal-binding</keyword>
<evidence type="ECO:0000256" key="5">
    <source>
        <dbReference type="ARBA" id="ARBA00022824"/>
    </source>
</evidence>
<evidence type="ECO:0000256" key="8">
    <source>
        <dbReference type="ARBA" id="ARBA00023186"/>
    </source>
</evidence>
<feature type="signal peptide" evidence="12">
    <location>
        <begin position="1"/>
        <end position="20"/>
    </location>
</feature>
<comment type="subcellular location">
    <subcellularLocation>
        <location evidence="1">Endoplasmic reticulum lumen</location>
    </subcellularLocation>
</comment>
<keyword evidence="6" id="KW-0106">Calcium</keyword>
<keyword evidence="8" id="KW-0143">Chaperone</keyword>
<feature type="domain" description="EF-hand" evidence="13">
    <location>
        <begin position="67"/>
        <end position="102"/>
    </location>
</feature>
<dbReference type="PROSITE" id="PS50222">
    <property type="entry name" value="EF_HAND_2"/>
    <property type="match status" value="5"/>
</dbReference>
<dbReference type="Gene3D" id="1.10.238.10">
    <property type="entry name" value="EF-hand"/>
    <property type="match status" value="2"/>
</dbReference>
<comment type="caution">
    <text evidence="14">The sequence shown here is derived from an EMBL/GenBank/DDBJ whole genome shotgun (WGS) entry which is preliminary data.</text>
</comment>
<keyword evidence="15" id="KW-1185">Reference proteome</keyword>
<gene>
    <name evidence="14" type="primary">CALU</name>
    <name evidence="14" type="ORF">FJT64_019539</name>
</gene>
<evidence type="ECO:0000256" key="10">
    <source>
        <dbReference type="ARBA" id="ARBA00063143"/>
    </source>
</evidence>
<feature type="domain" description="EF-hand" evidence="13">
    <location>
        <begin position="191"/>
        <end position="226"/>
    </location>
</feature>
<evidence type="ECO:0000256" key="11">
    <source>
        <dbReference type="ARBA" id="ARBA00072696"/>
    </source>
</evidence>
<comment type="function">
    <text evidence="9">Probable molecular chaperone assisting protein biosynthesis and transport in the endoplasmic reticulum. Required for the proper biosynthesis and transport of pulmonary surfactant-associated protein A/SP-A, pulmonary surfactant-associated protein D/SP-D and the lipid transporter ABCA3. By regulating both the proper expression and the degradation through the endoplasmic reticulum-associated protein degradation pathway of these proteins plays a crucial role in pulmonary surfactant homeostasis. Has an anti-fibrotic activity by negatively regulating the secretion of type I and type III collagens. This calcium-binding protein also transiently associates with immature PCSK6 and regulates its secretion.</text>
</comment>
<dbReference type="PANTHER" id="PTHR10827:SF52">
    <property type="entry name" value="IP16409P"/>
    <property type="match status" value="1"/>
</dbReference>
<dbReference type="Pfam" id="PF13202">
    <property type="entry name" value="EF-hand_5"/>
    <property type="match status" value="3"/>
</dbReference>
<dbReference type="FunFam" id="1.10.238.10:FF:000104">
    <property type="entry name" value="calumenin isoform X1"/>
    <property type="match status" value="1"/>
</dbReference>
<evidence type="ECO:0000256" key="12">
    <source>
        <dbReference type="SAM" id="SignalP"/>
    </source>
</evidence>
<evidence type="ECO:0000256" key="3">
    <source>
        <dbReference type="ARBA" id="ARBA00022729"/>
    </source>
</evidence>
<feature type="chain" id="PRO_5025554316" description="Reticulocalbin-3" evidence="12">
    <location>
        <begin position="21"/>
        <end position="315"/>
    </location>
</feature>
<proteinExistence type="predicted"/>
<dbReference type="InterPro" id="IPR018247">
    <property type="entry name" value="EF_Hand_1_Ca_BS"/>
</dbReference>
<dbReference type="EMBL" id="VIIS01000412">
    <property type="protein sequence ID" value="KAF0309326.1"/>
    <property type="molecule type" value="Genomic_DNA"/>
</dbReference>
<evidence type="ECO:0000256" key="7">
    <source>
        <dbReference type="ARBA" id="ARBA00023180"/>
    </source>
</evidence>
<dbReference type="CDD" id="cd16226">
    <property type="entry name" value="EFh_CREC_Calumenin_like"/>
    <property type="match status" value="1"/>
</dbReference>
<feature type="domain" description="EF-hand" evidence="13">
    <location>
        <begin position="267"/>
        <end position="302"/>
    </location>
</feature>
<comment type="subunit">
    <text evidence="10">Interacts with PCSK6 (immature form including the propeptide); probably involved in the maturation and the secretion of PCSK6.</text>
</comment>
<evidence type="ECO:0000256" key="6">
    <source>
        <dbReference type="ARBA" id="ARBA00022837"/>
    </source>
</evidence>
<protein>
    <recommendedName>
        <fullName evidence="11">Reticulocalbin-3</fullName>
    </recommendedName>
</protein>
<dbReference type="PROSITE" id="PS00018">
    <property type="entry name" value="EF_HAND_1"/>
    <property type="match status" value="5"/>
</dbReference>
<organism evidence="14 15">
    <name type="scientific">Amphibalanus amphitrite</name>
    <name type="common">Striped barnacle</name>
    <name type="synonym">Balanus amphitrite</name>
    <dbReference type="NCBI Taxonomy" id="1232801"/>
    <lineage>
        <taxon>Eukaryota</taxon>
        <taxon>Metazoa</taxon>
        <taxon>Ecdysozoa</taxon>
        <taxon>Arthropoda</taxon>
        <taxon>Crustacea</taxon>
        <taxon>Multicrustacea</taxon>
        <taxon>Cirripedia</taxon>
        <taxon>Thoracica</taxon>
        <taxon>Thoracicalcarea</taxon>
        <taxon>Balanomorpha</taxon>
        <taxon>Balanoidea</taxon>
        <taxon>Balanidae</taxon>
        <taxon>Amphibalaninae</taxon>
        <taxon>Amphibalanus</taxon>
    </lineage>
</organism>
<dbReference type="GO" id="GO:0005788">
    <property type="term" value="C:endoplasmic reticulum lumen"/>
    <property type="evidence" value="ECO:0007669"/>
    <property type="project" value="UniProtKB-SubCell"/>
</dbReference>
<dbReference type="InterPro" id="IPR011992">
    <property type="entry name" value="EF-hand-dom_pair"/>
</dbReference>
<name>A0A6A4WPH0_AMPAM</name>
<keyword evidence="5" id="KW-0256">Endoplasmic reticulum</keyword>
<dbReference type="OrthoDB" id="293868at2759"/>
<evidence type="ECO:0000256" key="1">
    <source>
        <dbReference type="ARBA" id="ARBA00004319"/>
    </source>
</evidence>
<dbReference type="SMART" id="SM00054">
    <property type="entry name" value="EFh"/>
    <property type="match status" value="5"/>
</dbReference>
<evidence type="ECO:0000259" key="13">
    <source>
        <dbReference type="PROSITE" id="PS50222"/>
    </source>
</evidence>
<dbReference type="AlphaFoldDB" id="A0A6A4WPH0"/>
<dbReference type="InterPro" id="IPR002048">
    <property type="entry name" value="EF_hand_dom"/>
</dbReference>
<accession>A0A6A4WPH0</accession>
<keyword evidence="4" id="KW-0677">Repeat</keyword>
<evidence type="ECO:0000313" key="14">
    <source>
        <dbReference type="EMBL" id="KAF0309326.1"/>
    </source>
</evidence>
<dbReference type="SUPFAM" id="SSF47473">
    <property type="entry name" value="EF-hand"/>
    <property type="match status" value="2"/>
</dbReference>
<evidence type="ECO:0000256" key="9">
    <source>
        <dbReference type="ARBA" id="ARBA00056975"/>
    </source>
</evidence>
<keyword evidence="7" id="KW-0325">Glycoprotein</keyword>
<dbReference type="Proteomes" id="UP000440578">
    <property type="component" value="Unassembled WGS sequence"/>
</dbReference>
<dbReference type="Pfam" id="PF13499">
    <property type="entry name" value="EF-hand_7"/>
    <property type="match status" value="1"/>
</dbReference>